<proteinExistence type="predicted"/>
<evidence type="ECO:0000313" key="1">
    <source>
        <dbReference type="EMBL" id="MBE9192393.1"/>
    </source>
</evidence>
<gene>
    <name evidence="1" type="ORF">IQ230_18990</name>
</gene>
<name>A0ABR9UVR3_9CHRO</name>
<protein>
    <submittedName>
        <fullName evidence="1">CTB family bacteriocin</fullName>
    </submittedName>
</protein>
<reference evidence="1 2" key="1">
    <citation type="submission" date="2020-10" db="EMBL/GenBank/DDBJ databases">
        <authorList>
            <person name="Castelo-Branco R."/>
            <person name="Eusebio N."/>
            <person name="Adriana R."/>
            <person name="Vieira A."/>
            <person name="Brugerolle De Fraissinette N."/>
            <person name="Rezende De Castro R."/>
            <person name="Schneider M.P."/>
            <person name="Vasconcelos V."/>
            <person name="Leao P.N."/>
        </authorList>
    </citation>
    <scope>NUCLEOTIDE SEQUENCE [LARGE SCALE GENOMIC DNA]</scope>
    <source>
        <strain evidence="1 2">LEGE 06123</strain>
    </source>
</reference>
<dbReference type="InterPro" id="IPR049891">
    <property type="entry name" value="CTB"/>
</dbReference>
<dbReference type="EMBL" id="JADEWN010000054">
    <property type="protein sequence ID" value="MBE9192393.1"/>
    <property type="molecule type" value="Genomic_DNA"/>
</dbReference>
<evidence type="ECO:0000313" key="2">
    <source>
        <dbReference type="Proteomes" id="UP000651156"/>
    </source>
</evidence>
<keyword evidence="2" id="KW-1185">Reference proteome</keyword>
<dbReference type="RefSeq" id="WP_193933824.1">
    <property type="nucleotide sequence ID" value="NZ_CAWPMZ010000090.1"/>
</dbReference>
<comment type="caution">
    <text evidence="1">The sequence shown here is derived from an EMBL/GenBank/DDBJ whole genome shotgun (WGS) entry which is preliminary data.</text>
</comment>
<accession>A0ABR9UVR3</accession>
<dbReference type="NCBIfam" id="NF038167">
    <property type="entry name" value="cyan_ocin_like"/>
    <property type="match status" value="1"/>
</dbReference>
<dbReference type="Proteomes" id="UP000651156">
    <property type="component" value="Unassembled WGS sequence"/>
</dbReference>
<sequence length="77" mass="8274">MSDSIMQSQFIIELTNDQQESLAGGISLRDIVSSTFSEETLLFTTRSSSNRNGSEITQVVGASDIFTGAGQNLNLTL</sequence>
<organism evidence="1 2">
    <name type="scientific">Gloeocapsopsis crepidinum LEGE 06123</name>
    <dbReference type="NCBI Taxonomy" id="588587"/>
    <lineage>
        <taxon>Bacteria</taxon>
        <taxon>Bacillati</taxon>
        <taxon>Cyanobacteriota</taxon>
        <taxon>Cyanophyceae</taxon>
        <taxon>Oscillatoriophycideae</taxon>
        <taxon>Chroococcales</taxon>
        <taxon>Chroococcaceae</taxon>
        <taxon>Gloeocapsopsis</taxon>
    </lineage>
</organism>